<dbReference type="CDD" id="cd07814">
    <property type="entry name" value="SRPBCC_CalC_Aha1-like"/>
    <property type="match status" value="1"/>
</dbReference>
<keyword evidence="4" id="KW-1185">Reference proteome</keyword>
<name>A0A9E7SUL4_9EURY</name>
<reference evidence="3" key="1">
    <citation type="submission" date="2022-06" db="EMBL/GenBank/DDBJ databases">
        <title>Diverse halophilic archaea isolated from saline environments.</title>
        <authorList>
            <person name="Cui H.-L."/>
        </authorList>
    </citation>
    <scope>NUCLEOTIDE SEQUENCE</scope>
    <source>
        <strain evidence="3">WLHS1</strain>
    </source>
</reference>
<dbReference type="EMBL" id="CP100355">
    <property type="protein sequence ID" value="UTF52106.1"/>
    <property type="molecule type" value="Genomic_DNA"/>
</dbReference>
<evidence type="ECO:0000313" key="4">
    <source>
        <dbReference type="Proteomes" id="UP001056855"/>
    </source>
</evidence>
<dbReference type="Proteomes" id="UP001056855">
    <property type="component" value="Chromosome"/>
</dbReference>
<gene>
    <name evidence="3" type="ORF">NGM29_09845</name>
</gene>
<accession>A0A9E7SUL4</accession>
<dbReference type="KEGG" id="sawl:NGM29_09845"/>
<evidence type="ECO:0000256" key="1">
    <source>
        <dbReference type="ARBA" id="ARBA00006817"/>
    </source>
</evidence>
<protein>
    <submittedName>
        <fullName evidence="3">SRPBCC family protein</fullName>
    </submittedName>
</protein>
<proteinExistence type="inferred from homology"/>
<feature type="domain" description="Activator of Hsp90 ATPase homologue 1/2-like C-terminal" evidence="2">
    <location>
        <begin position="162"/>
        <end position="296"/>
    </location>
</feature>
<dbReference type="RefSeq" id="WP_254155870.1">
    <property type="nucleotide sequence ID" value="NZ_CP100355.1"/>
</dbReference>
<feature type="domain" description="Activator of Hsp90 ATPase homologue 1/2-like C-terminal" evidence="2">
    <location>
        <begin position="22"/>
        <end position="143"/>
    </location>
</feature>
<dbReference type="AlphaFoldDB" id="A0A9E7SUL4"/>
<evidence type="ECO:0000259" key="2">
    <source>
        <dbReference type="Pfam" id="PF08327"/>
    </source>
</evidence>
<dbReference type="SUPFAM" id="SSF55961">
    <property type="entry name" value="Bet v1-like"/>
    <property type="match status" value="2"/>
</dbReference>
<sequence>MTDHNTDAATRDTQLTIRRTFDAPRERVYRAFVDPDELEQWFVPEGMEAEVHALESEPGGEMFVSWTSDENGIENEGTFEEVIENERLVTVEEIDGGQLHLTYEFHDAEDGTEVVLTQEFPGSVPDGAEEGWASILDNLDALVTDTETDEGRSMTVSRVIEASPERVYEAFLDPDELAQWLPPTGFFAEVHHLEPEVGGTYRMAFTGETEELAEYGSTFGGTYLELVPGERIVYTDEFETDDPEMAGETTVTVTFEAVPEGTEITVHHEGFPEAIPPSDANEGWTDSLSNLAELVEETS</sequence>
<dbReference type="Gene3D" id="3.30.530.20">
    <property type="match status" value="2"/>
</dbReference>
<dbReference type="GeneID" id="73290349"/>
<dbReference type="Pfam" id="PF08327">
    <property type="entry name" value="AHSA1"/>
    <property type="match status" value="2"/>
</dbReference>
<organism evidence="3 4">
    <name type="scientific">Natronosalvus rutilus</name>
    <dbReference type="NCBI Taxonomy" id="2953753"/>
    <lineage>
        <taxon>Archaea</taxon>
        <taxon>Methanobacteriati</taxon>
        <taxon>Methanobacteriota</taxon>
        <taxon>Stenosarchaea group</taxon>
        <taxon>Halobacteria</taxon>
        <taxon>Halobacteriales</taxon>
        <taxon>Natrialbaceae</taxon>
        <taxon>Natronosalvus</taxon>
    </lineage>
</organism>
<evidence type="ECO:0000313" key="3">
    <source>
        <dbReference type="EMBL" id="UTF52106.1"/>
    </source>
</evidence>
<comment type="similarity">
    <text evidence="1">Belongs to the AHA1 family.</text>
</comment>
<dbReference type="InterPro" id="IPR013538">
    <property type="entry name" value="ASHA1/2-like_C"/>
</dbReference>
<dbReference type="InterPro" id="IPR023393">
    <property type="entry name" value="START-like_dom_sf"/>
</dbReference>